<dbReference type="STRING" id="1617426.TR69_WS6001001144"/>
<proteinExistence type="predicted"/>
<feature type="compositionally biased region" description="Polar residues" evidence="1">
    <location>
        <begin position="1"/>
        <end position="17"/>
    </location>
</feature>
<dbReference type="EMBL" id="JYNZ01000004">
    <property type="protein sequence ID" value="KXK26150.1"/>
    <property type="molecule type" value="Genomic_DNA"/>
</dbReference>
<keyword evidence="2" id="KW-1133">Transmembrane helix</keyword>
<protein>
    <submittedName>
        <fullName evidence="3">Uncharacterized protein</fullName>
    </submittedName>
</protein>
<evidence type="ECO:0000256" key="2">
    <source>
        <dbReference type="SAM" id="Phobius"/>
    </source>
</evidence>
<feature type="transmembrane region" description="Helical" evidence="2">
    <location>
        <begin position="161"/>
        <end position="181"/>
    </location>
</feature>
<sequence length="188" mass="21056">MDFTQGGSPDENQQSQLVPVGSPADQDLHPAPLRQRLPAAVSQDQVGMELKGSRLEWMYNLKNRVNRVSSVAQVFPYWRNLNTSLAIISSVILVLAMFLMITGDASASVNELPLIYIQASQSWELIDKEFLLGVPFFTGAMLVILLNLSSSIYKFDRRLSFMINTGMIVFNLLGLFGFYQLSSLILLY</sequence>
<keyword evidence="2" id="KW-0812">Transmembrane</keyword>
<feature type="region of interest" description="Disordered" evidence="1">
    <location>
        <begin position="1"/>
        <end position="25"/>
    </location>
</feature>
<evidence type="ECO:0000313" key="4">
    <source>
        <dbReference type="Proteomes" id="UP000070457"/>
    </source>
</evidence>
<organism evidence="3 4">
    <name type="scientific">candidate division WS6 bacterium OLB20</name>
    <dbReference type="NCBI Taxonomy" id="1617426"/>
    <lineage>
        <taxon>Bacteria</taxon>
        <taxon>Candidatus Dojkabacteria</taxon>
    </lineage>
</organism>
<evidence type="ECO:0000313" key="3">
    <source>
        <dbReference type="EMBL" id="KXK26150.1"/>
    </source>
</evidence>
<accession>A0A136LWW1</accession>
<name>A0A136LWW1_9BACT</name>
<evidence type="ECO:0000256" key="1">
    <source>
        <dbReference type="SAM" id="MobiDB-lite"/>
    </source>
</evidence>
<gene>
    <name evidence="3" type="ORF">TR69_WS6001001144</name>
</gene>
<feature type="transmembrane region" description="Helical" evidence="2">
    <location>
        <begin position="130"/>
        <end position="149"/>
    </location>
</feature>
<comment type="caution">
    <text evidence="3">The sequence shown here is derived from an EMBL/GenBank/DDBJ whole genome shotgun (WGS) entry which is preliminary data.</text>
</comment>
<dbReference type="Proteomes" id="UP000070457">
    <property type="component" value="Unassembled WGS sequence"/>
</dbReference>
<dbReference type="AlphaFoldDB" id="A0A136LWW1"/>
<feature type="transmembrane region" description="Helical" evidence="2">
    <location>
        <begin position="85"/>
        <end position="103"/>
    </location>
</feature>
<keyword evidence="2" id="KW-0472">Membrane</keyword>
<reference evidence="3 4" key="1">
    <citation type="submission" date="2015-02" db="EMBL/GenBank/DDBJ databases">
        <title>Improved understanding of the partial-nitritation anammox process through 23 genomes representing the majority of the microbial community.</title>
        <authorList>
            <person name="Speth D.R."/>
            <person name="In T Zandt M."/>
            <person name="Guerrero Cruz S."/>
            <person name="Jetten M.S."/>
            <person name="Dutilh B.E."/>
        </authorList>
    </citation>
    <scope>NUCLEOTIDE SEQUENCE [LARGE SCALE GENOMIC DNA]</scope>
    <source>
        <strain evidence="3">OLB20</strain>
    </source>
</reference>